<dbReference type="Pfam" id="PF02321">
    <property type="entry name" value="OEP"/>
    <property type="match status" value="2"/>
</dbReference>
<keyword evidence="2" id="KW-1134">Transmembrane beta strand</keyword>
<dbReference type="SUPFAM" id="SSF56954">
    <property type="entry name" value="Outer membrane efflux proteins (OEP)"/>
    <property type="match status" value="1"/>
</dbReference>
<evidence type="ECO:0000313" key="4">
    <source>
        <dbReference type="Proteomes" id="UP000504844"/>
    </source>
</evidence>
<dbReference type="AlphaFoldDB" id="A0A6M8SVE6"/>
<comment type="similarity">
    <text evidence="1 2">Belongs to the outer membrane factor (OMF) (TC 1.B.17) family.</text>
</comment>
<reference evidence="3 4" key="1">
    <citation type="submission" date="2020-05" db="EMBL/GenBank/DDBJ databases">
        <title>Complete genome sequence of Deefgea sp. D17.</title>
        <authorList>
            <person name="Bae J.-W."/>
            <person name="Han J.E."/>
        </authorList>
    </citation>
    <scope>NUCLEOTIDE SEQUENCE [LARGE SCALE GENOMIC DNA]</scope>
    <source>
        <strain evidence="3 4">D17</strain>
    </source>
</reference>
<proteinExistence type="inferred from homology"/>
<comment type="subcellular location">
    <subcellularLocation>
        <location evidence="2">Cell membrane</location>
        <topology evidence="2">Lipid-anchor</topology>
    </subcellularLocation>
</comment>
<evidence type="ECO:0000256" key="1">
    <source>
        <dbReference type="ARBA" id="ARBA00007613"/>
    </source>
</evidence>
<organism evidence="3 4">
    <name type="scientific">Deefgea piscis</name>
    <dbReference type="NCBI Taxonomy" id="2739061"/>
    <lineage>
        <taxon>Bacteria</taxon>
        <taxon>Pseudomonadati</taxon>
        <taxon>Pseudomonadota</taxon>
        <taxon>Betaproteobacteria</taxon>
        <taxon>Neisseriales</taxon>
        <taxon>Chitinibacteraceae</taxon>
        <taxon>Deefgea</taxon>
    </lineage>
</organism>
<dbReference type="NCBIfam" id="TIGR01845">
    <property type="entry name" value="outer_NodT"/>
    <property type="match status" value="1"/>
</dbReference>
<dbReference type="KEGG" id="dee:HQN60_03175"/>
<sequence>MRHCLNLLLLSLLGTVSGCAVTLPQPESAQLAPKASAWQTPLPTTSHLAEQQVWWQSWQDPVLNTLLNAAQQANPTLELAEARIREARAKAYATKAYLWPTVGATASGSRSHNTMIAPAQPINAGSVGLDASWEIDLWGGVRTAEKNLLANLSARTIEWQDARASVAAEVANAYVALRAYQALAEIVALDLKSRNHSLQLTQEKEQVGLASPVDVALLDASSADALAQWVETQEGIGMAKQALVALTGWSAQQVNAQLEQGAPRLPQPVGFAMNAVPAIVITQRFDIRVAAENVNMAAAEVGISKVAQLPSLSLFGVISLGQQEVGSLSINGNAWSFGPTLKLPIFNAGRLKSEEAAAVARYDQALAAYQQKVRFAVREVEQTLQQLDGNQRRIAAMQRSVAGYQQQQDASNAMWQAGSASLLDLEVSRRFLLGAQVKQMALQRDQLSLWIALYKAVGGQWPVDGIREEAIVK</sequence>
<dbReference type="Gene3D" id="2.20.200.10">
    <property type="entry name" value="Outer membrane efflux proteins (OEP)"/>
    <property type="match status" value="1"/>
</dbReference>
<evidence type="ECO:0000313" key="3">
    <source>
        <dbReference type="EMBL" id="QKJ65807.1"/>
    </source>
</evidence>
<keyword evidence="2" id="KW-0812">Transmembrane</keyword>
<dbReference type="InterPro" id="IPR010131">
    <property type="entry name" value="MdtP/NodT-like"/>
</dbReference>
<keyword evidence="4" id="KW-1185">Reference proteome</keyword>
<keyword evidence="2" id="KW-0564">Palmitate</keyword>
<dbReference type="RefSeq" id="WP_173532315.1">
    <property type="nucleotide sequence ID" value="NZ_CP054143.1"/>
</dbReference>
<dbReference type="PROSITE" id="PS51257">
    <property type="entry name" value="PROKAR_LIPOPROTEIN"/>
    <property type="match status" value="1"/>
</dbReference>
<dbReference type="Gene3D" id="1.20.1600.10">
    <property type="entry name" value="Outer membrane efflux proteins (OEP)"/>
    <property type="match status" value="1"/>
</dbReference>
<dbReference type="GO" id="GO:0005886">
    <property type="term" value="C:plasma membrane"/>
    <property type="evidence" value="ECO:0007669"/>
    <property type="project" value="UniProtKB-SubCell"/>
</dbReference>
<protein>
    <submittedName>
        <fullName evidence="3">Efflux transporter outer membrane subunit</fullName>
    </submittedName>
</protein>
<accession>A0A6M8SVE6</accession>
<dbReference type="EMBL" id="CP054143">
    <property type="protein sequence ID" value="QKJ65807.1"/>
    <property type="molecule type" value="Genomic_DNA"/>
</dbReference>
<gene>
    <name evidence="3" type="ORF">HQN60_03175</name>
</gene>
<keyword evidence="2" id="KW-0732">Signal</keyword>
<feature type="signal peptide" evidence="2">
    <location>
        <begin position="1"/>
        <end position="20"/>
    </location>
</feature>
<keyword evidence="2" id="KW-0472">Membrane</keyword>
<dbReference type="InterPro" id="IPR003423">
    <property type="entry name" value="OMP_efflux"/>
</dbReference>
<keyword evidence="2" id="KW-0449">Lipoprotein</keyword>
<feature type="chain" id="PRO_5027148664" evidence="2">
    <location>
        <begin position="21"/>
        <end position="473"/>
    </location>
</feature>
<dbReference type="GO" id="GO:0015562">
    <property type="term" value="F:efflux transmembrane transporter activity"/>
    <property type="evidence" value="ECO:0007669"/>
    <property type="project" value="InterPro"/>
</dbReference>
<name>A0A6M8SVE6_9NEIS</name>
<dbReference type="PANTHER" id="PTHR30203">
    <property type="entry name" value="OUTER MEMBRANE CATION EFFLUX PROTEIN"/>
    <property type="match status" value="1"/>
</dbReference>
<evidence type="ECO:0000256" key="2">
    <source>
        <dbReference type="RuleBase" id="RU362097"/>
    </source>
</evidence>
<dbReference type="Proteomes" id="UP000504844">
    <property type="component" value="Chromosome"/>
</dbReference>